<dbReference type="InterPro" id="IPR020592">
    <property type="entry name" value="Ribosomal_bS16_CS"/>
</dbReference>
<dbReference type="GO" id="GO:0015935">
    <property type="term" value="C:small ribosomal subunit"/>
    <property type="evidence" value="ECO:0007669"/>
    <property type="project" value="TreeGrafter"/>
</dbReference>
<evidence type="ECO:0000256" key="1">
    <source>
        <dbReference type="ARBA" id="ARBA00022980"/>
    </source>
</evidence>
<keyword evidence="5" id="KW-1185">Reference proteome</keyword>
<dbReference type="Gene3D" id="3.30.1320.10">
    <property type="match status" value="1"/>
</dbReference>
<reference evidence="4 5" key="1">
    <citation type="journal article" date="2009" name="Appl. Environ. Microbiol.">
        <title>Community genomic and proteomic analyses of chemoautotrophic iron-oxidizing "Leptospirillum rubarum" (Group II) and "Leptospirillum ferrodiazotrophum" (Group III) bacteria in acid mine drainage biofilms.</title>
        <authorList>
            <person name="Goltsman D.S."/>
            <person name="Denef V.J."/>
            <person name="Singer S.W."/>
            <person name="VerBerkmoes N.C."/>
            <person name="Lefsrud M."/>
            <person name="Mueller R.S."/>
            <person name="Dick G.J."/>
            <person name="Sun C.L."/>
            <person name="Wheeler K.E."/>
            <person name="Zemla A."/>
            <person name="Baker B.J."/>
            <person name="Hauser L."/>
            <person name="Land M."/>
            <person name="Shah M.B."/>
            <person name="Thelen M.P."/>
            <person name="Hettich R.L."/>
            <person name="Banfield J.F."/>
        </authorList>
    </citation>
    <scope>NUCLEOTIDE SEQUENCE [LARGE SCALE GENOMIC DNA]</scope>
</reference>
<accession>C6HV25</accession>
<proteinExistence type="inferred from homology"/>
<dbReference type="PROSITE" id="PS00732">
    <property type="entry name" value="RIBOSOMAL_S16"/>
    <property type="match status" value="1"/>
</dbReference>
<dbReference type="Pfam" id="PF00886">
    <property type="entry name" value="Ribosomal_S16"/>
    <property type="match status" value="1"/>
</dbReference>
<comment type="similarity">
    <text evidence="3">Belongs to the bacterial ribosomal protein bS16 family.</text>
</comment>
<evidence type="ECO:0000256" key="2">
    <source>
        <dbReference type="ARBA" id="ARBA00023274"/>
    </source>
</evidence>
<organism evidence="4 5">
    <name type="scientific">Leptospirillum ferrodiazotrophum</name>
    <dbReference type="NCBI Taxonomy" id="412449"/>
    <lineage>
        <taxon>Bacteria</taxon>
        <taxon>Pseudomonadati</taxon>
        <taxon>Nitrospirota</taxon>
        <taxon>Nitrospiria</taxon>
        <taxon>Nitrospirales</taxon>
        <taxon>Nitrospiraceae</taxon>
        <taxon>Leptospirillum</taxon>
    </lineage>
</organism>
<protein>
    <recommendedName>
        <fullName evidence="3">Small ribosomal subunit protein bS16</fullName>
    </recommendedName>
</protein>
<dbReference type="NCBIfam" id="TIGR00002">
    <property type="entry name" value="S16"/>
    <property type="match status" value="1"/>
</dbReference>
<dbReference type="GO" id="GO:0006412">
    <property type="term" value="P:translation"/>
    <property type="evidence" value="ECO:0007669"/>
    <property type="project" value="UniProtKB-UniRule"/>
</dbReference>
<evidence type="ECO:0000313" key="5">
    <source>
        <dbReference type="Proteomes" id="UP000009374"/>
    </source>
</evidence>
<keyword evidence="1 3" id="KW-0689">Ribosomal protein</keyword>
<dbReference type="AlphaFoldDB" id="C6HV25"/>
<dbReference type="GO" id="GO:0003735">
    <property type="term" value="F:structural constituent of ribosome"/>
    <property type="evidence" value="ECO:0007669"/>
    <property type="project" value="InterPro"/>
</dbReference>
<evidence type="ECO:0000313" key="4">
    <source>
        <dbReference type="EMBL" id="EES53539.1"/>
    </source>
</evidence>
<dbReference type="SUPFAM" id="SSF54565">
    <property type="entry name" value="Ribosomal protein S16"/>
    <property type="match status" value="1"/>
</dbReference>
<gene>
    <name evidence="3" type="primary">rpsP</name>
    <name evidence="4" type="ORF">UBAL3_78220005</name>
</gene>
<sequence>MAVHIRLARHGRRKMPVYRIVVADSRMPRDGRFIEVVGTYAPQQSDGELRINQEKVDSWVSKGAVPTDTVARLIKRAASKS</sequence>
<dbReference type="InterPro" id="IPR023803">
    <property type="entry name" value="Ribosomal_bS16_dom_sf"/>
</dbReference>
<dbReference type="Proteomes" id="UP000009374">
    <property type="component" value="Unassembled WGS sequence"/>
</dbReference>
<name>C6HV25_9BACT</name>
<dbReference type="GO" id="GO:0005737">
    <property type="term" value="C:cytoplasm"/>
    <property type="evidence" value="ECO:0007669"/>
    <property type="project" value="UniProtKB-ARBA"/>
</dbReference>
<dbReference type="EMBL" id="GG693860">
    <property type="protein sequence ID" value="EES53539.1"/>
    <property type="molecule type" value="Genomic_DNA"/>
</dbReference>
<evidence type="ECO:0000256" key="3">
    <source>
        <dbReference type="HAMAP-Rule" id="MF_00385"/>
    </source>
</evidence>
<dbReference type="HAMAP" id="MF_00385">
    <property type="entry name" value="Ribosomal_bS16"/>
    <property type="match status" value="1"/>
</dbReference>
<dbReference type="PANTHER" id="PTHR12919:SF20">
    <property type="entry name" value="SMALL RIBOSOMAL SUBUNIT PROTEIN BS16M"/>
    <property type="match status" value="1"/>
</dbReference>
<dbReference type="InterPro" id="IPR000307">
    <property type="entry name" value="Ribosomal_bS16"/>
</dbReference>
<dbReference type="PANTHER" id="PTHR12919">
    <property type="entry name" value="30S RIBOSOMAL PROTEIN S16"/>
    <property type="match status" value="1"/>
</dbReference>
<keyword evidence="2 3" id="KW-0687">Ribonucleoprotein</keyword>